<protein>
    <recommendedName>
        <fullName evidence="3">DUF927 domain-containing protein</fullName>
    </recommendedName>
</protein>
<evidence type="ECO:0000313" key="2">
    <source>
        <dbReference type="Proteomes" id="UP000050349"/>
    </source>
</evidence>
<dbReference type="PATRIC" id="fig|294.162.peg.236"/>
<proteinExistence type="predicted"/>
<sequence length="941" mass="105188">MYHYYQRSEHDAWFLLPYKASEDPVVLAKAQGAKKLTILALNQMVDDGTDAEIPRNRDRIGYRGPLYFDIDCKDDLGQAITSGQELVGKLMRMGVPKDTIKVYLSGSKGLHILVDELLFAGSRPFLRLPEIYKEMARELFVIGLDFSVYSSGRGNSFRIVNLQRHDGNFRVPVTLDELADLTVDRYREWVKAPRTVEVEDPQGQVVYELKALFEEARKRVHAKPKRVLIASSADIEAIREPVPTCIQMLCDSESLKTDASYNQAATQLATYIVRAGVSQTVAESLAARLASSAKSSKYNTAKLRRDHIEAQIRYVEHTPTFSFGCNAIRALLSKRPCEGCAIEAGINRDGDPDANLSAVAEPDGYYFGQGDSKRRISNFTLQPIDVFIDVPQDGTSPRRTGTRMSVMKGGVEVDKLIFKEPGYASRTAFLREFEGLSDLTFQGSDLDVQRIKVAVYREDQDMGEIFQVYTAGVHLDFIDDIPLFTYVEPDMSVNTVKVRDTHQFFGKLLARPYFAKTTMAERGDEKVDQTLAHLLKVTQKHEIGLMVGWTVAAHFKTHFMHLYSQFPILSLWGSAGAGKSKTAGLFTWLNGTDYMQKDSGVSAPSTSHYAMLDYLSSTTTIPRIIEEFNKSKMSSKTYKEVVEWIKQAWNGESTLKGRLGRGNMGRTNAEATAIPLSSPLIVISEQEIEVPAIQERSIRVHLSKIKRAKCRDHFRLASAGRDHLRRLGKAIMASALTTPPEDIEAMMEKSSELLSPEMDDRPRFSLQVAIFGLWKLKEVCEHLRLFQSLDTLDPIIKVMIGHCANSGDGYVQSEIDLVLQKIAVIVAISRSTDEAASGTVYLTQGVHYTVTPEYLILDPVLSHASYARYCNVDERSVPVINSGAQFVKLINEEPYFVKYAPYAGMAGGRAMLYLSLKELQAKNIDISLLGWGGNHEGTNFS</sequence>
<dbReference type="EMBL" id="LJXB01000040">
    <property type="protein sequence ID" value="KPU61971.1"/>
    <property type="molecule type" value="Genomic_DNA"/>
</dbReference>
<comment type="caution">
    <text evidence="1">The sequence shown here is derived from an EMBL/GenBank/DDBJ whole genome shotgun (WGS) entry which is preliminary data.</text>
</comment>
<evidence type="ECO:0008006" key="3">
    <source>
        <dbReference type="Google" id="ProtNLM"/>
    </source>
</evidence>
<reference evidence="1 2" key="1">
    <citation type="submission" date="2015-09" db="EMBL/GenBank/DDBJ databases">
        <authorList>
            <person name="Jackson K.R."/>
            <person name="Lunt B.L."/>
            <person name="Fisher J.N.B."/>
            <person name="Gardner A.V."/>
            <person name="Bailey M.E."/>
            <person name="Deus L.M."/>
            <person name="Earl A.S."/>
            <person name="Gibby P.D."/>
            <person name="Hartmann K.A."/>
            <person name="Liu J.E."/>
            <person name="Manci A.M."/>
            <person name="Nielsen D.A."/>
            <person name="Solomon M.B."/>
            <person name="Breakwell D.P."/>
            <person name="Burnett S.H."/>
            <person name="Grose J.H."/>
        </authorList>
    </citation>
    <scope>NUCLEOTIDE SEQUENCE [LARGE SCALE GENOMIC DNA]</scope>
    <source>
        <strain evidence="1 2">S613</strain>
    </source>
</reference>
<name>A0A0P8ZWG1_PSEFL</name>
<organism evidence="1 2">
    <name type="scientific">Pseudomonas fluorescens</name>
    <dbReference type="NCBI Taxonomy" id="294"/>
    <lineage>
        <taxon>Bacteria</taxon>
        <taxon>Pseudomonadati</taxon>
        <taxon>Pseudomonadota</taxon>
        <taxon>Gammaproteobacteria</taxon>
        <taxon>Pseudomonadales</taxon>
        <taxon>Pseudomonadaceae</taxon>
        <taxon>Pseudomonas</taxon>
    </lineage>
</organism>
<dbReference type="AlphaFoldDB" id="A0A0P8ZWG1"/>
<gene>
    <name evidence="1" type="ORF">AN403_6036</name>
</gene>
<accession>A0A0P8ZWG1</accession>
<evidence type="ECO:0000313" key="1">
    <source>
        <dbReference type="EMBL" id="KPU61971.1"/>
    </source>
</evidence>
<dbReference type="Proteomes" id="UP000050349">
    <property type="component" value="Unassembled WGS sequence"/>
</dbReference>